<dbReference type="AlphaFoldDB" id="A0A445DQA2"/>
<evidence type="ECO:0000313" key="2">
    <source>
        <dbReference type="EMBL" id="RYR65357.1"/>
    </source>
</evidence>
<feature type="compositionally biased region" description="Basic and acidic residues" evidence="1">
    <location>
        <begin position="100"/>
        <end position="118"/>
    </location>
</feature>
<evidence type="ECO:0008006" key="4">
    <source>
        <dbReference type="Google" id="ProtNLM"/>
    </source>
</evidence>
<feature type="compositionally biased region" description="Basic and acidic residues" evidence="1">
    <location>
        <begin position="9"/>
        <end position="66"/>
    </location>
</feature>
<keyword evidence="3" id="KW-1185">Reference proteome</keyword>
<dbReference type="InterPro" id="IPR036691">
    <property type="entry name" value="Endo/exonu/phosph_ase_sf"/>
</dbReference>
<dbReference type="SUPFAM" id="SSF56219">
    <property type="entry name" value="DNase I-like"/>
    <property type="match status" value="1"/>
</dbReference>
<organism evidence="2 3">
    <name type="scientific">Arachis hypogaea</name>
    <name type="common">Peanut</name>
    <dbReference type="NCBI Taxonomy" id="3818"/>
    <lineage>
        <taxon>Eukaryota</taxon>
        <taxon>Viridiplantae</taxon>
        <taxon>Streptophyta</taxon>
        <taxon>Embryophyta</taxon>
        <taxon>Tracheophyta</taxon>
        <taxon>Spermatophyta</taxon>
        <taxon>Magnoliopsida</taxon>
        <taxon>eudicotyledons</taxon>
        <taxon>Gunneridae</taxon>
        <taxon>Pentapetalae</taxon>
        <taxon>rosids</taxon>
        <taxon>fabids</taxon>
        <taxon>Fabales</taxon>
        <taxon>Fabaceae</taxon>
        <taxon>Papilionoideae</taxon>
        <taxon>50 kb inversion clade</taxon>
        <taxon>dalbergioids sensu lato</taxon>
        <taxon>Dalbergieae</taxon>
        <taxon>Pterocarpus clade</taxon>
        <taxon>Arachis</taxon>
    </lineage>
</organism>
<evidence type="ECO:0000313" key="3">
    <source>
        <dbReference type="Proteomes" id="UP000289738"/>
    </source>
</evidence>
<accession>A0A445DQA2</accession>
<dbReference type="EMBL" id="SDMP01000003">
    <property type="protein sequence ID" value="RYR65357.1"/>
    <property type="molecule type" value="Genomic_DNA"/>
</dbReference>
<dbReference type="Gene3D" id="3.60.10.10">
    <property type="entry name" value="Endonuclease/exonuclease/phosphatase"/>
    <property type="match status" value="1"/>
</dbReference>
<reference evidence="2 3" key="1">
    <citation type="submission" date="2019-01" db="EMBL/GenBank/DDBJ databases">
        <title>Sequencing of cultivated peanut Arachis hypogaea provides insights into genome evolution and oil improvement.</title>
        <authorList>
            <person name="Chen X."/>
        </authorList>
    </citation>
    <scope>NUCLEOTIDE SEQUENCE [LARGE SCALE GENOMIC DNA]</scope>
    <source>
        <strain evidence="3">cv. Fuhuasheng</strain>
        <tissue evidence="2">Leaves</tissue>
    </source>
</reference>
<dbReference type="PANTHER" id="PTHR33710">
    <property type="entry name" value="BNAC02G09200D PROTEIN"/>
    <property type="match status" value="1"/>
</dbReference>
<gene>
    <name evidence="2" type="ORF">Ahy_A03g011289</name>
</gene>
<dbReference type="PANTHER" id="PTHR33710:SF77">
    <property type="entry name" value="DNASE I-LIKE SUPERFAMILY PROTEIN"/>
    <property type="match status" value="1"/>
</dbReference>
<feature type="region of interest" description="Disordered" evidence="1">
    <location>
        <begin position="88"/>
        <end position="122"/>
    </location>
</feature>
<feature type="region of interest" description="Disordered" evidence="1">
    <location>
        <begin position="1"/>
        <end position="76"/>
    </location>
</feature>
<sequence>MGGGISKQQEWREEGEEQAREQQNPDRESGEEQSSKESRIRAERVLQQKIREESVWENQMRRKEEMTDAEEQVEEVLKEQRINSEIRERNNEWANNKKAQKGERRYEVQKSGENEQIRDTGPNTRALHQQAWNVEGNWLNNYITEEEEEVNSYKIEDWKLGPEKKKKKNHRPGIKKTYVSKNKGQTSVIEGKENQELLKDGTEDNALRKLSKEAQNGEHEFVGQHVKPGENVYYVENGSTNRLGTRLAKKLELKLNLKRKRENKQVPLLIYREWKEKQEDREPKKVKNSITTLDIGEYQLAKHVSGNSEWCDNYIKASININNILKWQGVFVYGNPVFQKRRKLWQELTVSNRSREEPQAYLGDFNNILSQDEKVGIHPQQRIYLDTFRRFVDDNGLMDIGLKGSRYTWYINLRNNFITRERLDRVLNVILKAAPAISLDYCALILETQPRDRIKKEFRFEAFWTEHEECKEVIRRSWQQDHGNRNCWNQFTRKRSRCKRELTEWSRRKFKRKKRKVSYIKYKRAI</sequence>
<dbReference type="STRING" id="3818.A0A445DQA2"/>
<protein>
    <recommendedName>
        <fullName evidence="4">Endonuclease/exonuclease/phosphatase domain-containing protein</fullName>
    </recommendedName>
</protein>
<evidence type="ECO:0000256" key="1">
    <source>
        <dbReference type="SAM" id="MobiDB-lite"/>
    </source>
</evidence>
<proteinExistence type="predicted"/>
<comment type="caution">
    <text evidence="2">The sequence shown here is derived from an EMBL/GenBank/DDBJ whole genome shotgun (WGS) entry which is preliminary data.</text>
</comment>
<dbReference type="Proteomes" id="UP000289738">
    <property type="component" value="Chromosome A03"/>
</dbReference>
<name>A0A445DQA2_ARAHY</name>